<dbReference type="KEGG" id="vg:70080762"/>
<organism evidence="1 2">
    <name type="scientific">Gordonia phage Rabbitrun</name>
    <dbReference type="NCBI Taxonomy" id="2762280"/>
    <lineage>
        <taxon>Viruses</taxon>
        <taxon>Duplodnaviria</taxon>
        <taxon>Heunggongvirae</taxon>
        <taxon>Uroviricota</taxon>
        <taxon>Caudoviricetes</taxon>
        <taxon>Deeyouvirinae</taxon>
        <taxon>Nevillevirus</taxon>
        <taxon>Nevillevirus rabbitrun</taxon>
    </lineage>
</organism>
<gene>
    <name evidence="1" type="primary">116</name>
    <name evidence="1" type="ORF">SEA_RABBITRUN_116</name>
</gene>
<evidence type="ECO:0000313" key="1">
    <source>
        <dbReference type="EMBL" id="QNJ57149.1"/>
    </source>
</evidence>
<proteinExistence type="predicted"/>
<name>A0A7G8LIS7_9CAUD</name>
<evidence type="ECO:0000313" key="2">
    <source>
        <dbReference type="Proteomes" id="UP000515957"/>
    </source>
</evidence>
<accession>A0A7G8LIS7</accession>
<dbReference type="GeneID" id="70080762"/>
<dbReference type="RefSeq" id="YP_010246223.1">
    <property type="nucleotide sequence ID" value="NC_060133.1"/>
</dbReference>
<dbReference type="Proteomes" id="UP000515957">
    <property type="component" value="Segment"/>
</dbReference>
<reference evidence="1 2" key="1">
    <citation type="submission" date="2020-06" db="EMBL/GenBank/DDBJ databases">
        <authorList>
            <person name="Herren C.D."/>
            <person name="Smith Caldas M."/>
            <person name="Brooke G.M."/>
            <person name="Cabrera L.J."/>
            <person name="Caudill C.B."/>
            <person name="Ewell K.O."/>
            <person name="Haas C.L."/>
            <person name="Shapland G.L."/>
            <person name="Sitek C.J."/>
            <person name="Thompson J.S."/>
            <person name="Pollenz R.S."/>
            <person name="Garlena R.A."/>
            <person name="Russell D.A."/>
            <person name="Pope W.H."/>
            <person name="Jacobs-Sera D."/>
            <person name="Hatfull G.F."/>
        </authorList>
    </citation>
    <scope>NUCLEOTIDE SEQUENCE [LARGE SCALE GENOMIC DNA]</scope>
</reference>
<sequence>MSARYGSFGELAAKVDYEGGLMEAMLGYGLGSADVNQADDPELWEKFARLEMALTGLAPLIDEVSQGLHLHLEEYEREFEDD</sequence>
<dbReference type="EMBL" id="MT658805">
    <property type="protein sequence ID" value="QNJ57149.1"/>
    <property type="molecule type" value="Genomic_DNA"/>
</dbReference>
<keyword evidence="2" id="KW-1185">Reference proteome</keyword>
<protein>
    <submittedName>
        <fullName evidence="1">Uncharacterized protein</fullName>
    </submittedName>
</protein>